<accession>A0A7Y2H3E3</accession>
<protein>
    <submittedName>
        <fullName evidence="3">DUF1565 domain-containing protein</fullName>
    </submittedName>
</protein>
<evidence type="ECO:0000259" key="2">
    <source>
        <dbReference type="Pfam" id="PF07602"/>
    </source>
</evidence>
<dbReference type="Pfam" id="PF07602">
    <property type="entry name" value="DUF1565"/>
    <property type="match status" value="1"/>
</dbReference>
<gene>
    <name evidence="3" type="ORF">HKN21_12850</name>
</gene>
<dbReference type="Proteomes" id="UP000547674">
    <property type="component" value="Unassembled WGS sequence"/>
</dbReference>
<evidence type="ECO:0000256" key="1">
    <source>
        <dbReference type="SAM" id="SignalP"/>
    </source>
</evidence>
<comment type="caution">
    <text evidence="3">The sequence shown here is derived from an EMBL/GenBank/DDBJ whole genome shotgun (WGS) entry which is preliminary data.</text>
</comment>
<feature type="domain" description="DUF1565" evidence="2">
    <location>
        <begin position="31"/>
        <end position="77"/>
    </location>
</feature>
<name>A0A7Y2H3E3_UNCEI</name>
<feature type="chain" id="PRO_5030679700" evidence="1">
    <location>
        <begin position="23"/>
        <end position="122"/>
    </location>
</feature>
<keyword evidence="1" id="KW-0732">Signal</keyword>
<dbReference type="AlphaFoldDB" id="A0A7Y2H3E3"/>
<dbReference type="Gene3D" id="2.160.20.10">
    <property type="entry name" value="Single-stranded right-handed beta-helix, Pectin lyase-like"/>
    <property type="match status" value="1"/>
</dbReference>
<evidence type="ECO:0000313" key="4">
    <source>
        <dbReference type="Proteomes" id="UP000547674"/>
    </source>
</evidence>
<dbReference type="InterPro" id="IPR012334">
    <property type="entry name" value="Pectin_lyas_fold"/>
</dbReference>
<dbReference type="EMBL" id="JABDJR010000513">
    <property type="protein sequence ID" value="NNF07643.1"/>
    <property type="molecule type" value="Genomic_DNA"/>
</dbReference>
<feature type="non-terminal residue" evidence="3">
    <location>
        <position position="122"/>
    </location>
</feature>
<evidence type="ECO:0000313" key="3">
    <source>
        <dbReference type="EMBL" id="NNF07643.1"/>
    </source>
</evidence>
<proteinExistence type="predicted"/>
<dbReference type="InterPro" id="IPR011050">
    <property type="entry name" value="Pectin_lyase_fold/virulence"/>
</dbReference>
<dbReference type="InterPro" id="IPR011459">
    <property type="entry name" value="DUF1565"/>
</dbReference>
<reference evidence="3 4" key="1">
    <citation type="submission" date="2020-03" db="EMBL/GenBank/DDBJ databases">
        <title>Metabolic flexibility allows generalist bacteria to become dominant in a frequently disturbed ecosystem.</title>
        <authorList>
            <person name="Chen Y.-J."/>
            <person name="Leung P.M."/>
            <person name="Bay S.K."/>
            <person name="Hugenholtz P."/>
            <person name="Kessler A.J."/>
            <person name="Shelley G."/>
            <person name="Waite D.W."/>
            <person name="Cook P.L."/>
            <person name="Greening C."/>
        </authorList>
    </citation>
    <scope>NUCLEOTIDE SEQUENCE [LARGE SCALE GENOMIC DNA]</scope>
    <source>
        <strain evidence="3">SS_bin_28</strain>
    </source>
</reference>
<dbReference type="SUPFAM" id="SSF51126">
    <property type="entry name" value="Pectin lyase-like"/>
    <property type="match status" value="1"/>
</dbReference>
<feature type="signal peptide" evidence="1">
    <location>
        <begin position="1"/>
        <end position="22"/>
    </location>
</feature>
<organism evidence="3 4">
    <name type="scientific">Eiseniibacteriota bacterium</name>
    <dbReference type="NCBI Taxonomy" id="2212470"/>
    <lineage>
        <taxon>Bacteria</taxon>
        <taxon>Candidatus Eiseniibacteriota</taxon>
    </lineage>
</organism>
<sequence>MRTHLWLFALILGLVSPTGLQAANLQVPATYARITDALAASTDGDTISVAAGLYSPSANGETIPLAISKNVSLLGAGYETTTIDAEMLGSVIRITAPGNVQVSGFTITGGFSFNGGGVWASS</sequence>